<feature type="domain" description="WH2" evidence="10">
    <location>
        <begin position="664"/>
        <end position="683"/>
    </location>
</feature>
<evidence type="ECO:0000256" key="5">
    <source>
        <dbReference type="ARBA" id="ARBA00022737"/>
    </source>
</evidence>
<organism evidence="11 12">
    <name type="scientific">Ameiurus melas</name>
    <name type="common">Black bullhead</name>
    <name type="synonym">Silurus melas</name>
    <dbReference type="NCBI Taxonomy" id="219545"/>
    <lineage>
        <taxon>Eukaryota</taxon>
        <taxon>Metazoa</taxon>
        <taxon>Chordata</taxon>
        <taxon>Craniata</taxon>
        <taxon>Vertebrata</taxon>
        <taxon>Euteleostomi</taxon>
        <taxon>Actinopterygii</taxon>
        <taxon>Neopterygii</taxon>
        <taxon>Teleostei</taxon>
        <taxon>Ostariophysi</taxon>
        <taxon>Siluriformes</taxon>
        <taxon>Ictaluridae</taxon>
        <taxon>Ameiurus</taxon>
    </lineage>
</organism>
<comment type="function">
    <text evidence="7">Required for proper contractility of visceral smooth muscle cells. Mediates nucleation of actin filaments.</text>
</comment>
<evidence type="ECO:0000256" key="6">
    <source>
        <dbReference type="ARBA" id="ARBA00023212"/>
    </source>
</evidence>
<proteinExistence type="predicted"/>
<dbReference type="InterPro" id="IPR032675">
    <property type="entry name" value="LRR_dom_sf"/>
</dbReference>
<gene>
    <name evidence="11" type="ORF">AMELA_G00009010</name>
</gene>
<keyword evidence="4" id="KW-0597">Phosphoprotein</keyword>
<dbReference type="GO" id="GO:0005865">
    <property type="term" value="C:striated muscle thin filament"/>
    <property type="evidence" value="ECO:0007669"/>
    <property type="project" value="TreeGrafter"/>
</dbReference>
<keyword evidence="12" id="KW-1185">Reference proteome</keyword>
<dbReference type="GO" id="GO:0003779">
    <property type="term" value="F:actin binding"/>
    <property type="evidence" value="ECO:0007669"/>
    <property type="project" value="InterPro"/>
</dbReference>
<dbReference type="InterPro" id="IPR004934">
    <property type="entry name" value="TMOD"/>
</dbReference>
<dbReference type="GO" id="GO:0005523">
    <property type="term" value="F:tropomyosin binding"/>
    <property type="evidence" value="ECO:0007669"/>
    <property type="project" value="InterPro"/>
</dbReference>
<dbReference type="InterPro" id="IPR003124">
    <property type="entry name" value="WH2_dom"/>
</dbReference>
<evidence type="ECO:0000256" key="2">
    <source>
        <dbReference type="ARBA" id="ARBA00004245"/>
    </source>
</evidence>
<sequence>MSRRKVRGLTRTGRQVSEDPDLDNLLSNLSPEEMEELQKEVSTVPDPDPSEIIIVDQTDVKQTIPIKRDSTLTNHGELKTGLQRNLSTEGEPRKESRKQEYLRKMGLSQETNVSSNDSTEGERQTSMCSAPEKNMEDRNTRATDDSKDARARRFKRNEESEKKCEIKEKEQNDDYKLKDKRDTKEGSSKTKELISKLQEKKEDCKEKERRDESWKRESGDSKTKEMISRLQRLKQEQEKEEKKEQEMRAEVWKRQDSKNKGLVFKLEENQNMVVESKKEEISREDDKGKTEEQVELVKLLKNGKEKEIILKDARKNIDCIDQEIEKEKRDKDINQVKEVPKMSSVDIGKKKPKVQNEIQNEAPESNKEDKTVNYVVENNSKTMTKEEKEEEESASMFAEDLERLRRNDPRMTEVNVNNSEVIKIKTLIQFAEALNNNTHVKTFALANCRADDHVAYAIASMLCSNKIITSINLDSNLLTSKGIMALVQALQYNSSLTELRFHNQRHICGGKTEMEMTKILKENTTLIKLGYHFELAGPRMTMTNILSRNMDRQRQRRLQEQKQATAHRNEDKTDSLKVPQVGFSKGSPRNSPKPSPTPSPVPSPKLIPKAFKGPGGPPPPPPGGLPPPPPPPILDGEFLKSSLTPMSQRKHEDRTGGRGGGLNSRDQLLASIRGANIKELKKVALPKLLQ</sequence>
<feature type="region of interest" description="Disordered" evidence="9">
    <location>
        <begin position="1"/>
        <end position="26"/>
    </location>
</feature>
<name>A0A7J6BK51_AMEME</name>
<dbReference type="AlphaFoldDB" id="A0A7J6BK51"/>
<evidence type="ECO:0000313" key="12">
    <source>
        <dbReference type="Proteomes" id="UP000593565"/>
    </source>
</evidence>
<dbReference type="Proteomes" id="UP000593565">
    <property type="component" value="Unassembled WGS sequence"/>
</dbReference>
<evidence type="ECO:0000256" key="1">
    <source>
        <dbReference type="ARBA" id="ARBA00004204"/>
    </source>
</evidence>
<dbReference type="PANTHER" id="PTHR10901:SF5">
    <property type="entry name" value="LEIOMODIN-1"/>
    <property type="match status" value="1"/>
</dbReference>
<evidence type="ECO:0000256" key="8">
    <source>
        <dbReference type="ARBA" id="ARBA00070932"/>
    </source>
</evidence>
<evidence type="ECO:0000313" key="11">
    <source>
        <dbReference type="EMBL" id="KAF4094048.1"/>
    </source>
</evidence>
<feature type="compositionally biased region" description="Polar residues" evidence="9">
    <location>
        <begin position="108"/>
        <end position="128"/>
    </location>
</feature>
<dbReference type="FunFam" id="3.80.10.10:FF:000083">
    <property type="entry name" value="Leiomodin 1"/>
    <property type="match status" value="1"/>
</dbReference>
<dbReference type="GO" id="GO:0007015">
    <property type="term" value="P:actin filament organization"/>
    <property type="evidence" value="ECO:0007669"/>
    <property type="project" value="TreeGrafter"/>
</dbReference>
<comment type="caution">
    <text evidence="11">The sequence shown here is derived from an EMBL/GenBank/DDBJ whole genome shotgun (WGS) entry which is preliminary data.</text>
</comment>
<comment type="subcellular location">
    <subcellularLocation>
        <location evidence="2">Cytoplasm</location>
        <location evidence="2">Cytoskeleton</location>
    </subcellularLocation>
    <subcellularLocation>
        <location evidence="1">Cytoplasm</location>
        <location evidence="1">Myofibril</location>
        <location evidence="1">Sarcomere</location>
    </subcellularLocation>
</comment>
<dbReference type="OrthoDB" id="2163268at2759"/>
<evidence type="ECO:0000256" key="3">
    <source>
        <dbReference type="ARBA" id="ARBA00022490"/>
    </source>
</evidence>
<feature type="region of interest" description="Disordered" evidence="9">
    <location>
        <begin position="65"/>
        <end position="253"/>
    </location>
</feature>
<evidence type="ECO:0000256" key="4">
    <source>
        <dbReference type="ARBA" id="ARBA00022553"/>
    </source>
</evidence>
<dbReference type="GO" id="GO:0006936">
    <property type="term" value="P:muscle contraction"/>
    <property type="evidence" value="ECO:0007669"/>
    <property type="project" value="TreeGrafter"/>
</dbReference>
<dbReference type="GO" id="GO:0051694">
    <property type="term" value="P:pointed-end actin filament capping"/>
    <property type="evidence" value="ECO:0007669"/>
    <property type="project" value="InterPro"/>
</dbReference>
<keyword evidence="6" id="KW-0206">Cytoskeleton</keyword>
<feature type="region of interest" description="Disordered" evidence="9">
    <location>
        <begin position="556"/>
        <end position="665"/>
    </location>
</feature>
<reference evidence="11 12" key="1">
    <citation type="submission" date="2020-02" db="EMBL/GenBank/DDBJ databases">
        <title>A chromosome-scale genome assembly of the black bullhead catfish (Ameiurus melas).</title>
        <authorList>
            <person name="Wen M."/>
            <person name="Zham M."/>
            <person name="Cabau C."/>
            <person name="Klopp C."/>
            <person name="Donnadieu C."/>
            <person name="Roques C."/>
            <person name="Bouchez O."/>
            <person name="Lampietro C."/>
            <person name="Jouanno E."/>
            <person name="Herpin A."/>
            <person name="Louis A."/>
            <person name="Berthelot C."/>
            <person name="Parey E."/>
            <person name="Roest-Crollius H."/>
            <person name="Braasch I."/>
            <person name="Postlethwait J."/>
            <person name="Robinson-Rechavi M."/>
            <person name="Echchiki A."/>
            <person name="Begum T."/>
            <person name="Montfort J."/>
            <person name="Schartl M."/>
            <person name="Bobe J."/>
            <person name="Guiguen Y."/>
        </authorList>
    </citation>
    <scope>NUCLEOTIDE SEQUENCE [LARGE SCALE GENOMIC DNA]</scope>
    <source>
        <strain evidence="11">M_S1</strain>
        <tissue evidence="11">Blood</tissue>
    </source>
</reference>
<dbReference type="PANTHER" id="PTHR10901">
    <property type="entry name" value="TROPOMODULIN"/>
    <property type="match status" value="1"/>
</dbReference>
<dbReference type="PROSITE" id="PS51082">
    <property type="entry name" value="WH2"/>
    <property type="match status" value="1"/>
</dbReference>
<feature type="compositionally biased region" description="Basic and acidic residues" evidence="9">
    <location>
        <begin position="90"/>
        <end position="103"/>
    </location>
</feature>
<feature type="compositionally biased region" description="Pro residues" evidence="9">
    <location>
        <begin position="591"/>
        <end position="605"/>
    </location>
</feature>
<keyword evidence="5" id="KW-0677">Repeat</keyword>
<dbReference type="EMBL" id="JAAGNN010000001">
    <property type="protein sequence ID" value="KAF4094048.1"/>
    <property type="molecule type" value="Genomic_DNA"/>
</dbReference>
<keyword evidence="3" id="KW-0963">Cytoplasm</keyword>
<dbReference type="SUPFAM" id="SSF52047">
    <property type="entry name" value="RNI-like"/>
    <property type="match status" value="1"/>
</dbReference>
<protein>
    <recommendedName>
        <fullName evidence="8">Leiomodin-1</fullName>
    </recommendedName>
</protein>
<evidence type="ECO:0000256" key="7">
    <source>
        <dbReference type="ARBA" id="ARBA00055149"/>
    </source>
</evidence>
<dbReference type="GO" id="GO:0030239">
    <property type="term" value="P:myofibril assembly"/>
    <property type="evidence" value="ECO:0007669"/>
    <property type="project" value="TreeGrafter"/>
</dbReference>
<evidence type="ECO:0000259" key="10">
    <source>
        <dbReference type="PROSITE" id="PS51082"/>
    </source>
</evidence>
<feature type="compositionally biased region" description="Basic and acidic residues" evidence="9">
    <location>
        <begin position="133"/>
        <end position="253"/>
    </location>
</feature>
<evidence type="ECO:0000256" key="9">
    <source>
        <dbReference type="SAM" id="MobiDB-lite"/>
    </source>
</evidence>
<accession>A0A7J6BK51</accession>
<dbReference type="Gene3D" id="3.80.10.10">
    <property type="entry name" value="Ribonuclease Inhibitor"/>
    <property type="match status" value="1"/>
</dbReference>
<feature type="compositionally biased region" description="Pro residues" evidence="9">
    <location>
        <begin position="615"/>
        <end position="633"/>
    </location>
</feature>